<sequence>MARQSSSIGAAFDELAGIDVTSGGEKPSLMSQTEVSNEIDQLLRQSMKSVDDVVRTVVFQISKHVKNL</sequence>
<proteinExistence type="predicted"/>
<name>X1AI68_9ZZZZ</name>
<protein>
    <submittedName>
        <fullName evidence="1">Uncharacterized protein</fullName>
    </submittedName>
</protein>
<evidence type="ECO:0000313" key="1">
    <source>
        <dbReference type="EMBL" id="GAG69392.1"/>
    </source>
</evidence>
<feature type="non-terminal residue" evidence="1">
    <location>
        <position position="68"/>
    </location>
</feature>
<accession>X1AI68</accession>
<reference evidence="1" key="1">
    <citation type="journal article" date="2014" name="Front. Microbiol.">
        <title>High frequency of phylogenetically diverse reductive dehalogenase-homologous genes in deep subseafloor sedimentary metagenomes.</title>
        <authorList>
            <person name="Kawai M."/>
            <person name="Futagami T."/>
            <person name="Toyoda A."/>
            <person name="Takaki Y."/>
            <person name="Nishi S."/>
            <person name="Hori S."/>
            <person name="Arai W."/>
            <person name="Tsubouchi T."/>
            <person name="Morono Y."/>
            <person name="Uchiyama I."/>
            <person name="Ito T."/>
            <person name="Fujiyama A."/>
            <person name="Inagaki F."/>
            <person name="Takami H."/>
        </authorList>
    </citation>
    <scope>NUCLEOTIDE SEQUENCE</scope>
    <source>
        <strain evidence="1">Expedition CK06-06</strain>
    </source>
</reference>
<organism evidence="1">
    <name type="scientific">marine sediment metagenome</name>
    <dbReference type="NCBI Taxonomy" id="412755"/>
    <lineage>
        <taxon>unclassified sequences</taxon>
        <taxon>metagenomes</taxon>
        <taxon>ecological metagenomes</taxon>
    </lineage>
</organism>
<dbReference type="AlphaFoldDB" id="X1AI68"/>
<comment type="caution">
    <text evidence="1">The sequence shown here is derived from an EMBL/GenBank/DDBJ whole genome shotgun (WGS) entry which is preliminary data.</text>
</comment>
<dbReference type="EMBL" id="BART01006765">
    <property type="protein sequence ID" value="GAG69392.1"/>
    <property type="molecule type" value="Genomic_DNA"/>
</dbReference>
<gene>
    <name evidence="1" type="ORF">S01H4_15434</name>
</gene>